<protein>
    <submittedName>
        <fullName evidence="1">Uncharacterized protein</fullName>
    </submittedName>
</protein>
<name>A0AAX4KDA8_9TREE</name>
<evidence type="ECO:0000313" key="1">
    <source>
        <dbReference type="EMBL" id="WWD03697.1"/>
    </source>
</evidence>
<organism evidence="1 2">
    <name type="scientific">Kwoniella europaea PYCC6329</name>
    <dbReference type="NCBI Taxonomy" id="1423913"/>
    <lineage>
        <taxon>Eukaryota</taxon>
        <taxon>Fungi</taxon>
        <taxon>Dikarya</taxon>
        <taxon>Basidiomycota</taxon>
        <taxon>Agaricomycotina</taxon>
        <taxon>Tremellomycetes</taxon>
        <taxon>Tremellales</taxon>
        <taxon>Cryptococcaceae</taxon>
        <taxon>Kwoniella</taxon>
    </lineage>
</organism>
<dbReference type="AlphaFoldDB" id="A0AAX4KDA8"/>
<dbReference type="RefSeq" id="XP_066081664.1">
    <property type="nucleotide sequence ID" value="XM_066225567.1"/>
</dbReference>
<dbReference type="Proteomes" id="UP001358614">
    <property type="component" value="Chromosome 1"/>
</dbReference>
<keyword evidence="2" id="KW-1185">Reference proteome</keyword>
<accession>A0AAX4KDA8</accession>
<sequence length="188" mass="22385">MSRYDVEDVNGCHIRAQPMTDWEWGLEYECSEGLNYNVINFVTDDYEDHWDYLVRFLKKLKTLDIVMIFTIKDRRPSPDEYSKEIRCSDLHNGPNKAHQKIQEYESKLRSAMSKAAIPFLEHIPSLETGYFWEPYGPLKPTGWMDIEEWYRWEYRRVIHNDGSWGVEMMPTPQHLSSDFIANPDGMEH</sequence>
<evidence type="ECO:0000313" key="2">
    <source>
        <dbReference type="Proteomes" id="UP001358614"/>
    </source>
</evidence>
<dbReference type="EMBL" id="CP144089">
    <property type="protein sequence ID" value="WWD03697.1"/>
    <property type="molecule type" value="Genomic_DNA"/>
</dbReference>
<proteinExistence type="predicted"/>
<dbReference type="GeneID" id="91100557"/>
<gene>
    <name evidence="1" type="ORF">V865_001753</name>
</gene>
<reference evidence="1 2" key="1">
    <citation type="submission" date="2024-01" db="EMBL/GenBank/DDBJ databases">
        <title>Comparative genomics of Cryptococcus and Kwoniella reveals pathogenesis evolution and contrasting modes of karyotype evolution via chromosome fusion or intercentromeric recombination.</title>
        <authorList>
            <person name="Coelho M.A."/>
            <person name="David-Palma M."/>
            <person name="Shea T."/>
            <person name="Bowers K."/>
            <person name="McGinley-Smith S."/>
            <person name="Mohammad A.W."/>
            <person name="Gnirke A."/>
            <person name="Yurkov A.M."/>
            <person name="Nowrousian M."/>
            <person name="Sun S."/>
            <person name="Cuomo C.A."/>
            <person name="Heitman J."/>
        </authorList>
    </citation>
    <scope>NUCLEOTIDE SEQUENCE [LARGE SCALE GENOMIC DNA]</scope>
    <source>
        <strain evidence="1 2">PYCC6329</strain>
    </source>
</reference>
<dbReference type="KEGG" id="ker:91100557"/>